<dbReference type="GO" id="GO:0005524">
    <property type="term" value="F:ATP binding"/>
    <property type="evidence" value="ECO:0007669"/>
    <property type="project" value="UniProtKB-KW"/>
</dbReference>
<dbReference type="PANTHER" id="PTHR34301:SF8">
    <property type="entry name" value="ATPASE DOMAIN-CONTAINING PROTEIN"/>
    <property type="match status" value="1"/>
</dbReference>
<dbReference type="InterPro" id="IPR027417">
    <property type="entry name" value="P-loop_NTPase"/>
</dbReference>
<gene>
    <name evidence="1" type="ORF">GMI68_08850</name>
    <name evidence="2" type="ORF">J7S26_06590</name>
</gene>
<dbReference type="PANTHER" id="PTHR34301">
    <property type="entry name" value="DNA-BINDING PROTEIN-RELATED"/>
    <property type="match status" value="1"/>
</dbReference>
<sequence length="341" mass="37528">MIDALESPWGHPSQTTIVVGARGTGKTALLRSMVAEAERRGWVAASVSCFPGMQEDILQQARRRGANLLEPKGKARVTGVNVGQLLGVQWSVADAGEANWRSRVSDVLDELALHEAGLLILVDEVDPDLDEMIQLAGVYQQLVGEERKIALFMAGLPHRVSRLLTNKSVSFLRRASQRSLSSIAPEDVGSAFRETVAVVGKTVSDKALADAVRAIDGFPYMMQLVGYRACQLATDEETIGECAVLEGAKLAEEDMRMCVLQATLDELSPNDLEFLAAMLQDDDSSRPEDIEKRLDRSSAHVAVYRKRLLEQGVILDLGRKRFRLALPGLREYLPEYLENNL</sequence>
<accession>A0A9E6MQD3</accession>
<dbReference type="Proteomes" id="UP000671910">
    <property type="component" value="Chromosome"/>
</dbReference>
<dbReference type="Gene3D" id="3.40.50.300">
    <property type="entry name" value="P-loop containing nucleotide triphosphate hydrolases"/>
    <property type="match status" value="1"/>
</dbReference>
<keyword evidence="3" id="KW-1185">Reference proteome</keyword>
<dbReference type="EMBL" id="WPCR01000013">
    <property type="protein sequence ID" value="NHM14860.1"/>
    <property type="molecule type" value="Genomic_DNA"/>
</dbReference>
<reference evidence="1 3" key="1">
    <citation type="submission" date="2019-11" db="EMBL/GenBank/DDBJ databases">
        <title>Eggerthellaceae novel genus isolated from the rectal contents of marmort.</title>
        <authorList>
            <person name="Zhang G."/>
        </authorList>
    </citation>
    <scope>NUCLEOTIDE SEQUENCE [LARGE SCALE GENOMIC DNA]</scope>
    <source>
        <strain evidence="1">Zg-886</strain>
        <strain evidence="3">zg-886</strain>
    </source>
</reference>
<dbReference type="SUPFAM" id="SSF52540">
    <property type="entry name" value="P-loop containing nucleoside triphosphate hydrolases"/>
    <property type="match status" value="1"/>
</dbReference>
<dbReference type="KEGG" id="ebz:J7S26_06590"/>
<evidence type="ECO:0000313" key="1">
    <source>
        <dbReference type="EMBL" id="NHM14860.1"/>
    </source>
</evidence>
<dbReference type="AlphaFoldDB" id="A0A9E6MQD3"/>
<dbReference type="EMBL" id="CP072829">
    <property type="protein sequence ID" value="QTU84027.1"/>
    <property type="molecule type" value="Genomic_DNA"/>
</dbReference>
<evidence type="ECO:0000313" key="3">
    <source>
        <dbReference type="Proteomes" id="UP000636394"/>
    </source>
</evidence>
<keyword evidence="2" id="KW-0067">ATP-binding</keyword>
<evidence type="ECO:0000313" key="4">
    <source>
        <dbReference type="Proteomes" id="UP000671910"/>
    </source>
</evidence>
<keyword evidence="2" id="KW-0547">Nucleotide-binding</keyword>
<evidence type="ECO:0000313" key="2">
    <source>
        <dbReference type="EMBL" id="QTU84027.1"/>
    </source>
</evidence>
<name>A0A9E6MQD3_9ACTN</name>
<protein>
    <submittedName>
        <fullName evidence="2">ATP-binding protein</fullName>
    </submittedName>
</protein>
<organism evidence="2 4">
    <name type="scientific">Xiamenia xianingshaonis</name>
    <dbReference type="NCBI Taxonomy" id="2682776"/>
    <lineage>
        <taxon>Bacteria</taxon>
        <taxon>Bacillati</taxon>
        <taxon>Actinomycetota</taxon>
        <taxon>Coriobacteriia</taxon>
        <taxon>Eggerthellales</taxon>
        <taxon>Eggerthellaceae</taxon>
        <taxon>Xiamenia</taxon>
    </lineage>
</organism>
<proteinExistence type="predicted"/>
<dbReference type="Proteomes" id="UP000636394">
    <property type="component" value="Unassembled WGS sequence"/>
</dbReference>
<reference evidence="2" key="2">
    <citation type="submission" date="2021-04" db="EMBL/GenBank/DDBJ databases">
        <title>Novel species in family Eggerthellaceae.</title>
        <authorList>
            <person name="Zhang G."/>
        </authorList>
    </citation>
    <scope>NUCLEOTIDE SEQUENCE</scope>
    <source>
        <strain evidence="2">Zg-886</strain>
    </source>
</reference>